<proteinExistence type="predicted"/>
<name>A0A5E4X8Q2_9BURK</name>
<dbReference type="Gene3D" id="1.10.150.690">
    <property type="entry name" value="DUF2063"/>
    <property type="match status" value="1"/>
</dbReference>
<evidence type="ECO:0000313" key="2">
    <source>
        <dbReference type="EMBL" id="VVE32646.1"/>
    </source>
</evidence>
<dbReference type="EMBL" id="CABPSB010000015">
    <property type="protein sequence ID" value="VVE32646.1"/>
    <property type="molecule type" value="Genomic_DNA"/>
</dbReference>
<accession>A0A5E4X8Q2</accession>
<organism evidence="2 3">
    <name type="scientific">Pandoraea anhela</name>
    <dbReference type="NCBI Taxonomy" id="2508295"/>
    <lineage>
        <taxon>Bacteria</taxon>
        <taxon>Pseudomonadati</taxon>
        <taxon>Pseudomonadota</taxon>
        <taxon>Betaproteobacteria</taxon>
        <taxon>Burkholderiales</taxon>
        <taxon>Burkholderiaceae</taxon>
        <taxon>Pandoraea</taxon>
    </lineage>
</organism>
<gene>
    <name evidence="2" type="ORF">PAN31108_03712</name>
</gene>
<reference evidence="2 3" key="1">
    <citation type="submission" date="2019-08" db="EMBL/GenBank/DDBJ databases">
        <authorList>
            <person name="Peeters C."/>
        </authorList>
    </citation>
    <scope>NUCLEOTIDE SEQUENCE [LARGE SCALE GENOMIC DNA]</scope>
    <source>
        <strain evidence="2 3">LMG 31108</strain>
    </source>
</reference>
<dbReference type="OrthoDB" id="4146344at2"/>
<evidence type="ECO:0000259" key="1">
    <source>
        <dbReference type="Pfam" id="PF09836"/>
    </source>
</evidence>
<evidence type="ECO:0000313" key="3">
    <source>
        <dbReference type="Proteomes" id="UP000406256"/>
    </source>
</evidence>
<dbReference type="AlphaFoldDB" id="A0A5E4X8Q2"/>
<keyword evidence="3" id="KW-1185">Reference proteome</keyword>
<sequence length="268" mass="28777">MSVKSLPPTQAEATRRFASGLLNPAHPPPDDLAGTEDSAVNKRYAVYRNNVTVSLIDALASIYPAVLRITGTDFFRAMARFHIRATPPVSPLLFAYGRDFPAFIASYEYARELPWLADVARIERAWLDAYHAADAPTLSIESLAALDADRLTSVRFIAHPAAQVIRSSYPAVTLFAMHREAQSAISSVGDDAQDALITRPDHDVIVSHLPAGGAEFLTALIGGATLSDAVDTAMNACASFDVTANIDGMMSAGVFCAIHSRNSLDSRD</sequence>
<protein>
    <recommendedName>
        <fullName evidence="1">Putative DNA-binding domain-containing protein</fullName>
    </recommendedName>
</protein>
<dbReference type="InterPro" id="IPR044922">
    <property type="entry name" value="DUF2063_N_sf"/>
</dbReference>
<dbReference type="InterPro" id="IPR018640">
    <property type="entry name" value="DUF2063"/>
</dbReference>
<dbReference type="Proteomes" id="UP000406256">
    <property type="component" value="Unassembled WGS sequence"/>
</dbReference>
<dbReference type="RefSeq" id="WP_150670290.1">
    <property type="nucleotide sequence ID" value="NZ_CABPSB010000015.1"/>
</dbReference>
<feature type="domain" description="Putative DNA-binding" evidence="1">
    <location>
        <begin position="15"/>
        <end position="104"/>
    </location>
</feature>
<dbReference type="Pfam" id="PF09836">
    <property type="entry name" value="DUF2063"/>
    <property type="match status" value="1"/>
</dbReference>